<dbReference type="SUPFAM" id="SSF51338">
    <property type="entry name" value="Composite domain of metallo-dependent hydrolases"/>
    <property type="match status" value="1"/>
</dbReference>
<dbReference type="InterPro" id="IPR050138">
    <property type="entry name" value="DHOase/Allantoinase_Hydrolase"/>
</dbReference>
<gene>
    <name evidence="6" type="primary">pyrC</name>
    <name evidence="8" type="ORF">HZY91_07185</name>
</gene>
<feature type="binding site" evidence="6">
    <location>
        <position position="281"/>
    </location>
    <ligand>
        <name>substrate</name>
    </ligand>
</feature>
<feature type="binding site" evidence="6">
    <location>
        <position position="182"/>
    </location>
    <ligand>
        <name>Zn(2+)</name>
        <dbReference type="ChEBI" id="CHEBI:29105"/>
        <label>2</label>
    </ligand>
</feature>
<evidence type="ECO:0000313" key="8">
    <source>
        <dbReference type="EMBL" id="MBG9986677.1"/>
    </source>
</evidence>
<accession>A0ABS0LR82</accession>
<comment type="caution">
    <text evidence="8">The sequence shown here is derived from an EMBL/GenBank/DDBJ whole genome shotgun (WGS) entry which is preliminary data.</text>
</comment>
<comment type="similarity">
    <text evidence="2 6">Belongs to the metallo-dependent hydrolases superfamily. DHOase family. Class I DHOase subfamily.</text>
</comment>
<proteinExistence type="inferred from homology"/>
<feature type="binding site" evidence="6">
    <location>
        <begin position="64"/>
        <end position="66"/>
    </location>
    <ligand>
        <name>substrate</name>
    </ligand>
</feature>
<dbReference type="GO" id="GO:0004151">
    <property type="term" value="F:dihydroorotase activity"/>
    <property type="evidence" value="ECO:0007669"/>
    <property type="project" value="UniProtKB-EC"/>
</dbReference>
<feature type="binding site" evidence="6">
    <location>
        <position position="308"/>
    </location>
    <ligand>
        <name>Zn(2+)</name>
        <dbReference type="ChEBI" id="CHEBI:29105"/>
        <label>1</label>
    </ligand>
</feature>
<dbReference type="PANTHER" id="PTHR43668:SF2">
    <property type="entry name" value="ALLANTOINASE"/>
    <property type="match status" value="1"/>
</dbReference>
<dbReference type="RefSeq" id="WP_197115598.1">
    <property type="nucleotide sequence ID" value="NZ_JACBXQ010000004.1"/>
</dbReference>
<protein>
    <recommendedName>
        <fullName evidence="6">Dihydroorotase</fullName>
        <shortName evidence="6">DHOase</shortName>
        <ecNumber evidence="6">3.5.2.3</ecNumber>
    </recommendedName>
</protein>
<keyword evidence="9" id="KW-1185">Reference proteome</keyword>
<sequence>MLLIKNVNYLNRAGSFQPIELLIEKERIILMGESLSSFLAGADIQVIDGQRGLLSPGFIDLHVHFRQPGGEAKETIETGSLAAAKGGFTQVCAMPNLNPVPDTVERMQTMSELNQDEACIKVHQYSPISKGLVSETDLVDFEEMVGAGAIAFTNDGLGVQSAGLMFEAMNEARQVNRPLVAHTEDNSLLHGGVMHAGRRAKELHLPGIASVTESSQIARDCALANEAGCHYHVCHVSTKESVEVVRAAKAKGVNVTCEVCPHHLILCDEDIPSDNGNWKMNPPLRGEKDRQALIEGLLDGTIDCIATDHAPHTEQEKNQTMLQAPFGIIGSELAFPLLYTHFVLKGIFTLEQLINWLTILPARIFNLESSQIEIGSIADLVIIDLKAESKIQASDLLSKSKNTPFIGWKLTSRIIHTIYQGEVVYSYE</sequence>
<evidence type="ECO:0000256" key="4">
    <source>
        <dbReference type="ARBA" id="ARBA00022801"/>
    </source>
</evidence>
<feature type="binding site" evidence="6">
    <location>
        <position position="62"/>
    </location>
    <ligand>
        <name>Zn(2+)</name>
        <dbReference type="ChEBI" id="CHEBI:29105"/>
        <label>1</label>
    </ligand>
</feature>
<feature type="binding site" evidence="6">
    <location>
        <position position="64"/>
    </location>
    <ligand>
        <name>Zn(2+)</name>
        <dbReference type="ChEBI" id="CHEBI:29105"/>
        <label>1</label>
    </ligand>
</feature>
<feature type="binding site" evidence="6">
    <location>
        <position position="96"/>
    </location>
    <ligand>
        <name>substrate</name>
    </ligand>
</feature>
<evidence type="ECO:0000256" key="3">
    <source>
        <dbReference type="ARBA" id="ARBA00022723"/>
    </source>
</evidence>
<comment type="function">
    <text evidence="1 6">Catalyzes the reversible cyclization of carbamoyl aspartate to dihydroorotate.</text>
</comment>
<evidence type="ECO:0000256" key="5">
    <source>
        <dbReference type="ARBA" id="ARBA00022975"/>
    </source>
</evidence>
<dbReference type="HAMAP" id="MF_00220_B">
    <property type="entry name" value="PyrC_classI_B"/>
    <property type="match status" value="1"/>
</dbReference>
<keyword evidence="3 6" id="KW-0479">Metal-binding</keyword>
<dbReference type="Gene3D" id="2.30.40.10">
    <property type="entry name" value="Urease, subunit C, domain 1"/>
    <property type="match status" value="1"/>
</dbReference>
<dbReference type="PANTHER" id="PTHR43668">
    <property type="entry name" value="ALLANTOINASE"/>
    <property type="match status" value="1"/>
</dbReference>
<dbReference type="SUPFAM" id="SSF51556">
    <property type="entry name" value="Metallo-dependent hydrolases"/>
    <property type="match status" value="1"/>
</dbReference>
<dbReference type="PROSITE" id="PS00483">
    <property type="entry name" value="DIHYDROOROTASE_2"/>
    <property type="match status" value="1"/>
</dbReference>
<feature type="binding site" evidence="6">
    <location>
        <position position="312"/>
    </location>
    <ligand>
        <name>substrate</name>
    </ligand>
</feature>
<feature type="active site" evidence="6">
    <location>
        <position position="308"/>
    </location>
</feature>
<comment type="catalytic activity">
    <reaction evidence="6">
        <text>(S)-dihydroorotate + H2O = N-carbamoyl-L-aspartate + H(+)</text>
        <dbReference type="Rhea" id="RHEA:24296"/>
        <dbReference type="ChEBI" id="CHEBI:15377"/>
        <dbReference type="ChEBI" id="CHEBI:15378"/>
        <dbReference type="ChEBI" id="CHEBI:30864"/>
        <dbReference type="ChEBI" id="CHEBI:32814"/>
        <dbReference type="EC" id="3.5.2.3"/>
    </reaction>
</comment>
<dbReference type="NCBIfam" id="NF006837">
    <property type="entry name" value="PRK09357.1-2"/>
    <property type="match status" value="1"/>
</dbReference>
<comment type="pathway">
    <text evidence="6">Pyrimidine metabolism; UMP biosynthesis via de novo pathway; (S)-dihydroorotate from bicarbonate: step 3/3.</text>
</comment>
<feature type="binding site" evidence="6">
    <location>
        <position position="235"/>
    </location>
    <ligand>
        <name>Zn(2+)</name>
        <dbReference type="ChEBI" id="CHEBI:29105"/>
        <label>2</label>
    </ligand>
</feature>
<evidence type="ECO:0000256" key="1">
    <source>
        <dbReference type="ARBA" id="ARBA00002368"/>
    </source>
</evidence>
<comment type="cofactor">
    <cofactor evidence="6">
        <name>Zn(2+)</name>
        <dbReference type="ChEBI" id="CHEBI:29105"/>
    </cofactor>
    <text evidence="6">Binds 2 Zn(2+) ions per subunit.</text>
</comment>
<dbReference type="InterPro" id="IPR024403">
    <property type="entry name" value="DHOase_cat"/>
</dbReference>
<evidence type="ECO:0000259" key="7">
    <source>
        <dbReference type="Pfam" id="PF12890"/>
    </source>
</evidence>
<dbReference type="PROSITE" id="PS00482">
    <property type="entry name" value="DIHYDROOROTASE_1"/>
    <property type="match status" value="1"/>
</dbReference>
<feature type="binding site" evidence="6">
    <location>
        <position position="155"/>
    </location>
    <ligand>
        <name>Zn(2+)</name>
        <dbReference type="ChEBI" id="CHEBI:29105"/>
        <label>2</label>
    </ligand>
</feature>
<dbReference type="InterPro" id="IPR004722">
    <property type="entry name" value="DHOase"/>
</dbReference>
<dbReference type="InterPro" id="IPR011059">
    <property type="entry name" value="Metal-dep_hydrolase_composite"/>
</dbReference>
<dbReference type="InterPro" id="IPR032466">
    <property type="entry name" value="Metal_Hydrolase"/>
</dbReference>
<dbReference type="Proteomes" id="UP000721415">
    <property type="component" value="Unassembled WGS sequence"/>
</dbReference>
<dbReference type="EC" id="3.5.2.3" evidence="6"/>
<name>A0ABS0LR82_9LACT</name>
<evidence type="ECO:0000256" key="2">
    <source>
        <dbReference type="ARBA" id="ARBA00010286"/>
    </source>
</evidence>
<reference evidence="8 9" key="1">
    <citation type="submission" date="2020-07" db="EMBL/GenBank/DDBJ databases">
        <title>Facklamia lactis sp. nov., isolated from raw milk.</title>
        <authorList>
            <person name="Doll E.V."/>
            <person name="Huptas C."/>
            <person name="Staib L."/>
            <person name="Wenning M."/>
            <person name="Scherer S."/>
        </authorList>
    </citation>
    <scope>NUCLEOTIDE SEQUENCE [LARGE SCALE GENOMIC DNA]</scope>
    <source>
        <strain evidence="8 9">DSM 111018</strain>
    </source>
</reference>
<dbReference type="InterPro" id="IPR002195">
    <property type="entry name" value="Dihydroorotase_CS"/>
</dbReference>
<feature type="domain" description="Dihydroorotase catalytic" evidence="7">
    <location>
        <begin position="53"/>
        <end position="241"/>
    </location>
</feature>
<feature type="binding site" evidence="6">
    <location>
        <begin position="326"/>
        <end position="327"/>
    </location>
    <ligand>
        <name>substrate</name>
    </ligand>
</feature>
<dbReference type="Pfam" id="PF12890">
    <property type="entry name" value="DHOase"/>
    <property type="match status" value="1"/>
</dbReference>
<evidence type="ECO:0000313" key="9">
    <source>
        <dbReference type="Proteomes" id="UP000721415"/>
    </source>
</evidence>
<keyword evidence="5 6" id="KW-0665">Pyrimidine biosynthesis</keyword>
<dbReference type="CDD" id="cd01317">
    <property type="entry name" value="DHOase_IIa"/>
    <property type="match status" value="1"/>
</dbReference>
<dbReference type="NCBIfam" id="TIGR00857">
    <property type="entry name" value="pyrC_multi"/>
    <property type="match status" value="1"/>
</dbReference>
<organism evidence="8 9">
    <name type="scientific">Facklamia lactis</name>
    <dbReference type="NCBI Taxonomy" id="2749967"/>
    <lineage>
        <taxon>Bacteria</taxon>
        <taxon>Bacillati</taxon>
        <taxon>Bacillota</taxon>
        <taxon>Bacilli</taxon>
        <taxon>Lactobacillales</taxon>
        <taxon>Aerococcaceae</taxon>
        <taxon>Facklamia</taxon>
    </lineage>
</organism>
<keyword evidence="4 6" id="KW-0378">Hydrolase</keyword>
<dbReference type="EMBL" id="JACBXQ010000004">
    <property type="protein sequence ID" value="MBG9986677.1"/>
    <property type="molecule type" value="Genomic_DNA"/>
</dbReference>
<dbReference type="Gene3D" id="3.20.20.140">
    <property type="entry name" value="Metal-dependent hydrolases"/>
    <property type="match status" value="1"/>
</dbReference>
<evidence type="ECO:0000256" key="6">
    <source>
        <dbReference type="HAMAP-Rule" id="MF_00220"/>
    </source>
</evidence>
<feature type="binding site" evidence="6">
    <location>
        <position position="155"/>
    </location>
    <ligand>
        <name>Zn(2+)</name>
        <dbReference type="ChEBI" id="CHEBI:29105"/>
        <label>1</label>
    </ligand>
</feature>
<keyword evidence="6" id="KW-0862">Zinc</keyword>